<dbReference type="EMBL" id="AP021874">
    <property type="protein sequence ID" value="BBO67941.1"/>
    <property type="molecule type" value="Genomic_DNA"/>
</dbReference>
<proteinExistence type="predicted"/>
<keyword evidence="3" id="KW-1185">Reference proteome</keyword>
<evidence type="ECO:0000259" key="1">
    <source>
        <dbReference type="Pfam" id="PF08401"/>
    </source>
</evidence>
<dbReference type="Proteomes" id="UP000427906">
    <property type="component" value="Chromosome"/>
</dbReference>
<name>A0A5K7YM64_9BACT</name>
<sequence length="267" mass="30021">MAASIHETVSGIIASFERGNIPEAIAYSVFPIADIPSARWSLLNRTLVFLAGTQDARGFRQWKQVGRFVKKGAKSFRILVPSFVKSENEENGEIENYLRGFMCRPVFRLEDTDGEALDYEMLELPDFPLIERAEKWGISVKAIPGNYRYYGYYMPGRKEIALATAEEGVFFHELAHAAHEKIIGVLKPGQDSLQEIIAELSAQVLCRMVGKQSRDTTGNSYKYIGRYAEKIKLTPQAACLKVMSETEKVLNLILTPKGVDKNVEYAN</sequence>
<accession>A0A5K7YM64</accession>
<protein>
    <recommendedName>
        <fullName evidence="1">N-terminal domain-containing protein</fullName>
    </recommendedName>
</protein>
<reference evidence="2 3" key="1">
    <citation type="submission" date="2019-11" db="EMBL/GenBank/DDBJ databases">
        <title>Comparative genomics of hydrocarbon-degrading Desulfosarcina strains.</title>
        <authorList>
            <person name="Watanabe M."/>
            <person name="Kojima H."/>
            <person name="Fukui M."/>
        </authorList>
    </citation>
    <scope>NUCLEOTIDE SEQUENCE [LARGE SCALE GENOMIC DNA]</scope>
    <source>
        <strain evidence="2 3">PL12</strain>
    </source>
</reference>
<dbReference type="RefSeq" id="WP_155316150.1">
    <property type="nucleotide sequence ID" value="NZ_AP021874.1"/>
</dbReference>
<evidence type="ECO:0000313" key="2">
    <source>
        <dbReference type="EMBL" id="BBO67941.1"/>
    </source>
</evidence>
<dbReference type="InterPro" id="IPR013610">
    <property type="entry name" value="ArdC_N"/>
</dbReference>
<dbReference type="Pfam" id="PF08401">
    <property type="entry name" value="ArdcN"/>
    <property type="match status" value="1"/>
</dbReference>
<dbReference type="KEGG" id="dalk:DSCA_18710"/>
<dbReference type="OrthoDB" id="9803716at2"/>
<evidence type="ECO:0000313" key="3">
    <source>
        <dbReference type="Proteomes" id="UP000427906"/>
    </source>
</evidence>
<gene>
    <name evidence="2" type="ORF">DSCA_18710</name>
</gene>
<organism evidence="2 3">
    <name type="scientific">Desulfosarcina alkanivorans</name>
    <dbReference type="NCBI Taxonomy" id="571177"/>
    <lineage>
        <taxon>Bacteria</taxon>
        <taxon>Pseudomonadati</taxon>
        <taxon>Thermodesulfobacteriota</taxon>
        <taxon>Desulfobacteria</taxon>
        <taxon>Desulfobacterales</taxon>
        <taxon>Desulfosarcinaceae</taxon>
        <taxon>Desulfosarcina</taxon>
    </lineage>
</organism>
<dbReference type="GO" id="GO:0003697">
    <property type="term" value="F:single-stranded DNA binding"/>
    <property type="evidence" value="ECO:0007669"/>
    <property type="project" value="InterPro"/>
</dbReference>
<dbReference type="AlphaFoldDB" id="A0A5K7YM64"/>
<feature type="domain" description="N-terminal" evidence="1">
    <location>
        <begin position="58"/>
        <end position="91"/>
    </location>
</feature>